<sequence length="597" mass="68831">MSQRHMKRILEQRQNAAAATSPEEETEEVPTYTVKKQNVFDLLQDDEDNTVEAVASEEEDADISFIKPKKNRKKKKKTADKPKDAPRKQKNDDDDFLEKEMKRVQDIKINSTSIHQQEDQTEVIDFSNLNPQNEFKKLFGTRAVAEGSNQDNRSQQYLPKVIRNNRHHKLHRATGSSSSNGMFVKTKSHWPMFLNLGITCTLTKNKNGSNIYTLDYSGEQYKELQKKYQLAVQSHDPSSFVHLLERGHAYHLHTLVQLSEFYRTIQKEADQAQDMLERGLFALQTILQSNSNVIKDIKTGTARILPYRNHELNQIFYHLLLMRTHAMSRSGAPVSAFEMCKLIFVLSVEKDDPVHVLLFIDFYAIRAAQHDWLCDTLQKLSTSKRLEPFSKLPNLMYNKALAMYYQGKVEEATKAMHEAMLTWPMVLCPLIDECKLSGDKWSQWEKLTRDSIFSNVICNSQVFSRVLSASVKRMSDLYKDLFATYHNDHIVSWLKECAAHVVTVSDVSEYDKIRKDLYDNDLIKKCYAQIYDEEICGNMLPIVVDQTNASGATNAAAANSNPLLFFLQTLLPWNNIPQEVINEDDFDDDDDDEEDQE</sequence>
<dbReference type="PANTHER" id="PTHR22684">
    <property type="entry name" value="NULP1-RELATED"/>
    <property type="match status" value="1"/>
</dbReference>
<dbReference type="AlphaFoldDB" id="A0AAW2Z690"/>
<dbReference type="Pfam" id="PF04910">
    <property type="entry name" value="Tcf25"/>
    <property type="match status" value="1"/>
</dbReference>
<proteinExistence type="predicted"/>
<feature type="compositionally biased region" description="Acidic residues" evidence="1">
    <location>
        <begin position="52"/>
        <end position="62"/>
    </location>
</feature>
<feature type="region of interest" description="Disordered" evidence="1">
    <location>
        <begin position="1"/>
        <end position="32"/>
    </location>
</feature>
<dbReference type="EMBL" id="JAOPGA020001028">
    <property type="protein sequence ID" value="KAL0484162.1"/>
    <property type="molecule type" value="Genomic_DNA"/>
</dbReference>
<dbReference type="PANTHER" id="PTHR22684:SF0">
    <property type="entry name" value="RIBOSOME QUALITY CONTROL COMPLEX SUBUNIT TCF25"/>
    <property type="match status" value="1"/>
</dbReference>
<evidence type="ECO:0000313" key="2">
    <source>
        <dbReference type="EMBL" id="KAL0484162.1"/>
    </source>
</evidence>
<gene>
    <name evidence="2" type="ORF">AKO1_004751</name>
</gene>
<name>A0AAW2Z690_9EUKA</name>
<reference evidence="2 3" key="1">
    <citation type="submission" date="2024-03" db="EMBL/GenBank/DDBJ databases">
        <title>The Acrasis kona genome and developmental transcriptomes reveal deep origins of eukaryotic multicellular pathways.</title>
        <authorList>
            <person name="Sheikh S."/>
            <person name="Fu C.-J."/>
            <person name="Brown M.W."/>
            <person name="Baldauf S.L."/>
        </authorList>
    </citation>
    <scope>NUCLEOTIDE SEQUENCE [LARGE SCALE GENOMIC DNA]</scope>
    <source>
        <strain evidence="2 3">ATCC MYA-3509</strain>
    </source>
</reference>
<comment type="caution">
    <text evidence="2">The sequence shown here is derived from an EMBL/GenBank/DDBJ whole genome shotgun (WGS) entry which is preliminary data.</text>
</comment>
<feature type="region of interest" description="Disordered" evidence="1">
    <location>
        <begin position="52"/>
        <end position="97"/>
    </location>
</feature>
<dbReference type="GO" id="GO:1990112">
    <property type="term" value="C:RQC complex"/>
    <property type="evidence" value="ECO:0007669"/>
    <property type="project" value="TreeGrafter"/>
</dbReference>
<feature type="compositionally biased region" description="Basic residues" evidence="1">
    <location>
        <begin position="67"/>
        <end position="78"/>
    </location>
</feature>
<accession>A0AAW2Z690</accession>
<dbReference type="InterPro" id="IPR006994">
    <property type="entry name" value="TCF25/Rqc1"/>
</dbReference>
<protein>
    <submittedName>
        <fullName evidence="2">Transcription factor Tcf25</fullName>
    </submittedName>
</protein>
<organism evidence="2 3">
    <name type="scientific">Acrasis kona</name>
    <dbReference type="NCBI Taxonomy" id="1008807"/>
    <lineage>
        <taxon>Eukaryota</taxon>
        <taxon>Discoba</taxon>
        <taxon>Heterolobosea</taxon>
        <taxon>Tetramitia</taxon>
        <taxon>Eutetramitia</taxon>
        <taxon>Acrasidae</taxon>
        <taxon>Acrasis</taxon>
    </lineage>
</organism>
<evidence type="ECO:0000313" key="3">
    <source>
        <dbReference type="Proteomes" id="UP001431209"/>
    </source>
</evidence>
<feature type="compositionally biased region" description="Basic and acidic residues" evidence="1">
    <location>
        <begin position="79"/>
        <end position="91"/>
    </location>
</feature>
<evidence type="ECO:0000256" key="1">
    <source>
        <dbReference type="SAM" id="MobiDB-lite"/>
    </source>
</evidence>
<dbReference type="Proteomes" id="UP001431209">
    <property type="component" value="Unassembled WGS sequence"/>
</dbReference>
<keyword evidence="3" id="KW-1185">Reference proteome</keyword>